<keyword evidence="10" id="KW-1133">Transmembrane helix</keyword>
<evidence type="ECO:0000259" key="11">
    <source>
        <dbReference type="SMART" id="SM00387"/>
    </source>
</evidence>
<keyword evidence="10" id="KW-0472">Membrane</keyword>
<evidence type="ECO:0000256" key="6">
    <source>
        <dbReference type="ARBA" id="ARBA00022777"/>
    </source>
</evidence>
<keyword evidence="3" id="KW-0597">Phosphoprotein</keyword>
<accession>A0A1R4G0M3</accession>
<evidence type="ECO:0000256" key="9">
    <source>
        <dbReference type="SAM" id="MobiDB-lite"/>
    </source>
</evidence>
<dbReference type="SMART" id="SM00387">
    <property type="entry name" value="HATPase_c"/>
    <property type="match status" value="1"/>
</dbReference>
<evidence type="ECO:0000256" key="10">
    <source>
        <dbReference type="SAM" id="Phobius"/>
    </source>
</evidence>
<dbReference type="OrthoDB" id="227596at2"/>
<feature type="transmembrane region" description="Helical" evidence="10">
    <location>
        <begin position="29"/>
        <end position="49"/>
    </location>
</feature>
<dbReference type="PANTHER" id="PTHR24421">
    <property type="entry name" value="NITRATE/NITRITE SENSOR PROTEIN NARX-RELATED"/>
    <property type="match status" value="1"/>
</dbReference>
<protein>
    <recommendedName>
        <fullName evidence="2">histidine kinase</fullName>
        <ecNumber evidence="2">2.7.13.3</ecNumber>
    </recommendedName>
</protein>
<feature type="transmembrane region" description="Helical" evidence="10">
    <location>
        <begin position="94"/>
        <end position="114"/>
    </location>
</feature>
<evidence type="ECO:0000256" key="4">
    <source>
        <dbReference type="ARBA" id="ARBA00022679"/>
    </source>
</evidence>
<name>A0A1R4G0M3_9MICO</name>
<dbReference type="Gene3D" id="1.20.5.1930">
    <property type="match status" value="1"/>
</dbReference>
<evidence type="ECO:0000313" key="13">
    <source>
        <dbReference type="Proteomes" id="UP000195787"/>
    </source>
</evidence>
<evidence type="ECO:0000256" key="5">
    <source>
        <dbReference type="ARBA" id="ARBA00022741"/>
    </source>
</evidence>
<dbReference type="Pfam" id="PF02518">
    <property type="entry name" value="HATPase_c"/>
    <property type="match status" value="1"/>
</dbReference>
<dbReference type="InterPro" id="IPR036890">
    <property type="entry name" value="HATPase_C_sf"/>
</dbReference>
<dbReference type="RefSeq" id="WP_086992007.1">
    <property type="nucleotide sequence ID" value="NZ_FUHU01000035.1"/>
</dbReference>
<keyword evidence="6 12" id="KW-0418">Kinase</keyword>
<dbReference type="SUPFAM" id="SSF55874">
    <property type="entry name" value="ATPase domain of HSP90 chaperone/DNA topoisomerase II/histidine kinase"/>
    <property type="match status" value="1"/>
</dbReference>
<gene>
    <name evidence="12" type="ORF">CZ674_07920</name>
</gene>
<dbReference type="GO" id="GO:0000155">
    <property type="term" value="F:phosphorelay sensor kinase activity"/>
    <property type="evidence" value="ECO:0007669"/>
    <property type="project" value="InterPro"/>
</dbReference>
<feature type="region of interest" description="Disordered" evidence="9">
    <location>
        <begin position="1"/>
        <end position="21"/>
    </location>
</feature>
<comment type="catalytic activity">
    <reaction evidence="1">
        <text>ATP + protein L-histidine = ADP + protein N-phospho-L-histidine.</text>
        <dbReference type="EC" id="2.7.13.3"/>
    </reaction>
</comment>
<keyword evidence="4" id="KW-0808">Transferase</keyword>
<keyword evidence="10" id="KW-0812">Transmembrane</keyword>
<keyword evidence="5" id="KW-0547">Nucleotide-binding</keyword>
<feature type="compositionally biased region" description="Pro residues" evidence="9">
    <location>
        <begin position="1"/>
        <end position="12"/>
    </location>
</feature>
<dbReference type="GeneID" id="303173139"/>
<evidence type="ECO:0000256" key="3">
    <source>
        <dbReference type="ARBA" id="ARBA00022553"/>
    </source>
</evidence>
<dbReference type="InterPro" id="IPR003594">
    <property type="entry name" value="HATPase_dom"/>
</dbReference>
<dbReference type="Pfam" id="PF07730">
    <property type="entry name" value="HisKA_3"/>
    <property type="match status" value="1"/>
</dbReference>
<evidence type="ECO:0000313" key="12">
    <source>
        <dbReference type="EMBL" id="SJM61714.1"/>
    </source>
</evidence>
<dbReference type="GO" id="GO:0005524">
    <property type="term" value="F:ATP binding"/>
    <property type="evidence" value="ECO:0007669"/>
    <property type="project" value="UniProtKB-KW"/>
</dbReference>
<keyword evidence="8" id="KW-0902">Two-component regulatory system</keyword>
<feature type="transmembrane region" description="Helical" evidence="10">
    <location>
        <begin position="56"/>
        <end position="74"/>
    </location>
</feature>
<sequence length="436" mass="46440">MTADHPVPPTRPAPRIRTPAPHSAWKADGLMALALGAASALMGTLALMTGAFGPGLNTWSVIFGGFLMAAPLVFRRRWPSAMVIVQTLVYMPLVWLGWELYIIQIMLFMAFYSVGAWDANRRRANIVRIVVLLMMAGSMAATYIVFFDIYLQQGGVIGLLSTIGIQVVVNAGYFGGAWVFGNRSWASAIKREELEQAHDAIRAQQAIIADHAVDLERVRIARELHDVVAHHVSAMGIQAGAARRVMSKDPERAEKALRLVESSARDAIGELRTMVTTLRSDGAPNAPLPTIDELDALVQSAVDSGQQATLERIGTLPEVSPAAELTLYRVAQEGLTNARKHAGHGATVAVRLRGVGDGIELEISDSGGPASGRAEGTGHGLIGMRERISAVGGTVTTGPKSAGGWLVRAYVPRSPVHTVGLGDAADRAAEGDRIVS</sequence>
<evidence type="ECO:0000256" key="7">
    <source>
        <dbReference type="ARBA" id="ARBA00022840"/>
    </source>
</evidence>
<feature type="transmembrane region" description="Helical" evidence="10">
    <location>
        <begin position="156"/>
        <end position="181"/>
    </location>
</feature>
<dbReference type="EMBL" id="FUHU01000035">
    <property type="protein sequence ID" value="SJM61714.1"/>
    <property type="molecule type" value="Genomic_DNA"/>
</dbReference>
<dbReference type="CDD" id="cd16917">
    <property type="entry name" value="HATPase_UhpB-NarQ-NarX-like"/>
    <property type="match status" value="1"/>
</dbReference>
<dbReference type="Gene3D" id="3.30.565.10">
    <property type="entry name" value="Histidine kinase-like ATPase, C-terminal domain"/>
    <property type="match status" value="1"/>
</dbReference>
<evidence type="ECO:0000256" key="2">
    <source>
        <dbReference type="ARBA" id="ARBA00012438"/>
    </source>
</evidence>
<dbReference type="InterPro" id="IPR011712">
    <property type="entry name" value="Sig_transdc_His_kin_sub3_dim/P"/>
</dbReference>
<organism evidence="12 13">
    <name type="scientific">Agrococcus casei LMG 22410</name>
    <dbReference type="NCBI Taxonomy" id="1255656"/>
    <lineage>
        <taxon>Bacteria</taxon>
        <taxon>Bacillati</taxon>
        <taxon>Actinomycetota</taxon>
        <taxon>Actinomycetes</taxon>
        <taxon>Micrococcales</taxon>
        <taxon>Microbacteriaceae</taxon>
        <taxon>Agrococcus</taxon>
    </lineage>
</organism>
<proteinExistence type="predicted"/>
<dbReference type="GO" id="GO:0016020">
    <property type="term" value="C:membrane"/>
    <property type="evidence" value="ECO:0007669"/>
    <property type="project" value="InterPro"/>
</dbReference>
<evidence type="ECO:0000256" key="8">
    <source>
        <dbReference type="ARBA" id="ARBA00023012"/>
    </source>
</evidence>
<dbReference type="InterPro" id="IPR050482">
    <property type="entry name" value="Sensor_HK_TwoCompSys"/>
</dbReference>
<feature type="domain" description="Histidine kinase/HSP90-like ATPase" evidence="11">
    <location>
        <begin position="322"/>
        <end position="415"/>
    </location>
</feature>
<keyword evidence="13" id="KW-1185">Reference proteome</keyword>
<dbReference type="GO" id="GO:0046983">
    <property type="term" value="F:protein dimerization activity"/>
    <property type="evidence" value="ECO:0007669"/>
    <property type="project" value="InterPro"/>
</dbReference>
<evidence type="ECO:0000256" key="1">
    <source>
        <dbReference type="ARBA" id="ARBA00000085"/>
    </source>
</evidence>
<feature type="transmembrane region" description="Helical" evidence="10">
    <location>
        <begin position="126"/>
        <end position="150"/>
    </location>
</feature>
<keyword evidence="7" id="KW-0067">ATP-binding</keyword>
<dbReference type="AlphaFoldDB" id="A0A1R4G0M3"/>
<dbReference type="Proteomes" id="UP000195787">
    <property type="component" value="Unassembled WGS sequence"/>
</dbReference>
<dbReference type="EC" id="2.7.13.3" evidence="2"/>
<dbReference type="PANTHER" id="PTHR24421:SF10">
    <property type="entry name" value="NITRATE_NITRITE SENSOR PROTEIN NARQ"/>
    <property type="match status" value="1"/>
</dbReference>
<reference evidence="12 13" key="1">
    <citation type="submission" date="2017-02" db="EMBL/GenBank/DDBJ databases">
        <authorList>
            <person name="Peterson S.W."/>
        </authorList>
    </citation>
    <scope>NUCLEOTIDE SEQUENCE [LARGE SCALE GENOMIC DNA]</scope>
    <source>
        <strain evidence="12 13">LMG 22410</strain>
    </source>
</reference>